<dbReference type="AlphaFoldDB" id="A0AAV9DMF9"/>
<dbReference type="InterPro" id="IPR036236">
    <property type="entry name" value="Znf_C2H2_sf"/>
</dbReference>
<reference evidence="4" key="2">
    <citation type="submission" date="2023-06" db="EMBL/GenBank/DDBJ databases">
        <authorList>
            <person name="Ma L."/>
            <person name="Liu K.-W."/>
            <person name="Li Z."/>
            <person name="Hsiao Y.-Y."/>
            <person name="Qi Y."/>
            <person name="Fu T."/>
            <person name="Tang G."/>
            <person name="Zhang D."/>
            <person name="Sun W.-H."/>
            <person name="Liu D.-K."/>
            <person name="Li Y."/>
            <person name="Chen G.-Z."/>
            <person name="Liu X.-D."/>
            <person name="Liao X.-Y."/>
            <person name="Jiang Y.-T."/>
            <person name="Yu X."/>
            <person name="Hao Y."/>
            <person name="Huang J."/>
            <person name="Zhao X.-W."/>
            <person name="Ke S."/>
            <person name="Chen Y.-Y."/>
            <person name="Wu W.-L."/>
            <person name="Hsu J.-L."/>
            <person name="Lin Y.-F."/>
            <person name="Huang M.-D."/>
            <person name="Li C.-Y."/>
            <person name="Huang L."/>
            <person name="Wang Z.-W."/>
            <person name="Zhao X."/>
            <person name="Zhong W.-Y."/>
            <person name="Peng D.-H."/>
            <person name="Ahmad S."/>
            <person name="Lan S."/>
            <person name="Zhang J.-S."/>
            <person name="Tsai W.-C."/>
            <person name="Van De Peer Y."/>
            <person name="Liu Z.-J."/>
        </authorList>
    </citation>
    <scope>NUCLEOTIDE SEQUENCE</scope>
    <source>
        <strain evidence="4">CP</strain>
        <tissue evidence="4">Leaves</tissue>
    </source>
</reference>
<keyword evidence="1" id="KW-0479">Metal-binding</keyword>
<accession>A0AAV9DMF9</accession>
<dbReference type="GO" id="GO:0008270">
    <property type="term" value="F:zinc ion binding"/>
    <property type="evidence" value="ECO:0007669"/>
    <property type="project" value="UniProtKB-KW"/>
</dbReference>
<dbReference type="InterPro" id="IPR044291">
    <property type="entry name" value="GIS/GIS2/ZFP8"/>
</dbReference>
<dbReference type="PROSITE" id="PS50157">
    <property type="entry name" value="ZINC_FINGER_C2H2_2"/>
    <property type="match status" value="1"/>
</dbReference>
<name>A0AAV9DMF9_ACOCL</name>
<dbReference type="SUPFAM" id="SSF57667">
    <property type="entry name" value="beta-beta-alpha zinc fingers"/>
    <property type="match status" value="1"/>
</dbReference>
<dbReference type="PROSITE" id="PS00028">
    <property type="entry name" value="ZINC_FINGER_C2H2_1"/>
    <property type="match status" value="1"/>
</dbReference>
<dbReference type="EMBL" id="JAUJYO010000012">
    <property type="protein sequence ID" value="KAK1301342.1"/>
    <property type="molecule type" value="Genomic_DNA"/>
</dbReference>
<organism evidence="4 5">
    <name type="scientific">Acorus calamus</name>
    <name type="common">Sweet flag</name>
    <dbReference type="NCBI Taxonomy" id="4465"/>
    <lineage>
        <taxon>Eukaryota</taxon>
        <taxon>Viridiplantae</taxon>
        <taxon>Streptophyta</taxon>
        <taxon>Embryophyta</taxon>
        <taxon>Tracheophyta</taxon>
        <taxon>Spermatophyta</taxon>
        <taxon>Magnoliopsida</taxon>
        <taxon>Liliopsida</taxon>
        <taxon>Acoraceae</taxon>
        <taxon>Acorus</taxon>
    </lineage>
</organism>
<dbReference type="GO" id="GO:0010090">
    <property type="term" value="P:trichome morphogenesis"/>
    <property type="evidence" value="ECO:0007669"/>
    <property type="project" value="InterPro"/>
</dbReference>
<dbReference type="PANTHER" id="PTHR46547:SF7">
    <property type="entry name" value="ZINC FINGER PROTEIN GIS"/>
    <property type="match status" value="1"/>
</dbReference>
<evidence type="ECO:0000256" key="1">
    <source>
        <dbReference type="PROSITE-ProRule" id="PRU00042"/>
    </source>
</evidence>
<evidence type="ECO:0000313" key="5">
    <source>
        <dbReference type="Proteomes" id="UP001180020"/>
    </source>
</evidence>
<keyword evidence="1" id="KW-0862">Zinc</keyword>
<protein>
    <submittedName>
        <fullName evidence="4">Zinc finger protein 6</fullName>
    </submittedName>
</protein>
<reference evidence="4" key="1">
    <citation type="journal article" date="2023" name="Nat. Commun.">
        <title>Diploid and tetraploid genomes of Acorus and the evolution of monocots.</title>
        <authorList>
            <person name="Ma L."/>
            <person name="Liu K.W."/>
            <person name="Li Z."/>
            <person name="Hsiao Y.Y."/>
            <person name="Qi Y."/>
            <person name="Fu T."/>
            <person name="Tang G.D."/>
            <person name="Zhang D."/>
            <person name="Sun W.H."/>
            <person name="Liu D.K."/>
            <person name="Li Y."/>
            <person name="Chen G.Z."/>
            <person name="Liu X.D."/>
            <person name="Liao X.Y."/>
            <person name="Jiang Y.T."/>
            <person name="Yu X."/>
            <person name="Hao Y."/>
            <person name="Huang J."/>
            <person name="Zhao X.W."/>
            <person name="Ke S."/>
            <person name="Chen Y.Y."/>
            <person name="Wu W.L."/>
            <person name="Hsu J.L."/>
            <person name="Lin Y.F."/>
            <person name="Huang M.D."/>
            <person name="Li C.Y."/>
            <person name="Huang L."/>
            <person name="Wang Z.W."/>
            <person name="Zhao X."/>
            <person name="Zhong W.Y."/>
            <person name="Peng D.H."/>
            <person name="Ahmad S."/>
            <person name="Lan S."/>
            <person name="Zhang J.S."/>
            <person name="Tsai W.C."/>
            <person name="Van de Peer Y."/>
            <person name="Liu Z.J."/>
        </authorList>
    </citation>
    <scope>NUCLEOTIDE SEQUENCE</scope>
    <source>
        <strain evidence="4">CP</strain>
    </source>
</reference>
<dbReference type="GO" id="GO:0009739">
    <property type="term" value="P:response to gibberellin"/>
    <property type="evidence" value="ECO:0007669"/>
    <property type="project" value="InterPro"/>
</dbReference>
<sequence length="253" mass="27359">MSERETRDFMSVEAFSQLPFLRPAPPPSSNTSGIRLFGIEFNNKSESSDVIVDHHQPPPPTDTKNSSSPSSSSSADAAAVAAVVGESTRKFECHYCCRNFPTSQALGGHQNAHKRERQHAKRAHLQMAMAHHNHHHYDVGHQIYGLVDYHHRFGGHHHSPLNDPTRFYGGPGSYSQPINGSPLPGLWRVPAMHRSGMPLPLLGGEGSGLRRVGGSVAAEGGDGSVAQIRHVYGSTAAAVAARVQDHVSLDLHL</sequence>
<evidence type="ECO:0000256" key="2">
    <source>
        <dbReference type="SAM" id="MobiDB-lite"/>
    </source>
</evidence>
<comment type="caution">
    <text evidence="4">The sequence shown here is derived from an EMBL/GenBank/DDBJ whole genome shotgun (WGS) entry which is preliminary data.</text>
</comment>
<keyword evidence="1" id="KW-0863">Zinc-finger</keyword>
<dbReference type="Proteomes" id="UP001180020">
    <property type="component" value="Unassembled WGS sequence"/>
</dbReference>
<dbReference type="PANTHER" id="PTHR46547">
    <property type="entry name" value="ZINC FINGER PROTEIN GIS"/>
    <property type="match status" value="1"/>
</dbReference>
<dbReference type="GO" id="GO:0003700">
    <property type="term" value="F:DNA-binding transcription factor activity"/>
    <property type="evidence" value="ECO:0007669"/>
    <property type="project" value="InterPro"/>
</dbReference>
<proteinExistence type="predicted"/>
<keyword evidence="5" id="KW-1185">Reference proteome</keyword>
<feature type="region of interest" description="Disordered" evidence="2">
    <location>
        <begin position="16"/>
        <end position="74"/>
    </location>
</feature>
<gene>
    <name evidence="4" type="primary">ZFP6</name>
    <name evidence="4" type="ORF">QJS10_CPB12g01514</name>
</gene>
<evidence type="ECO:0000313" key="4">
    <source>
        <dbReference type="EMBL" id="KAK1301342.1"/>
    </source>
</evidence>
<dbReference type="InterPro" id="IPR013087">
    <property type="entry name" value="Znf_C2H2_type"/>
</dbReference>
<feature type="domain" description="C2H2-type" evidence="3">
    <location>
        <begin position="91"/>
        <end position="118"/>
    </location>
</feature>
<evidence type="ECO:0000259" key="3">
    <source>
        <dbReference type="PROSITE" id="PS50157"/>
    </source>
</evidence>